<reference evidence="3 4" key="1">
    <citation type="submission" date="2024-02" db="EMBL/GenBank/DDBJ databases">
        <title>De novo assembly and annotation of 12 fungi associated with fruit tree decline syndrome in Ontario, Canada.</title>
        <authorList>
            <person name="Sulman M."/>
            <person name="Ellouze W."/>
            <person name="Ilyukhin E."/>
        </authorList>
    </citation>
    <scope>NUCLEOTIDE SEQUENCE [LARGE SCALE GENOMIC DNA]</scope>
    <source>
        <strain evidence="3 4">M11/M66-122</strain>
    </source>
</reference>
<evidence type="ECO:0000256" key="1">
    <source>
        <dbReference type="ARBA" id="ARBA00006484"/>
    </source>
</evidence>
<dbReference type="InterPro" id="IPR051468">
    <property type="entry name" value="Fungal_SecMetab_SDRs"/>
</dbReference>
<gene>
    <name evidence="3" type="ORF">SLS62_005489</name>
</gene>
<keyword evidence="4" id="KW-1185">Reference proteome</keyword>
<protein>
    <recommendedName>
        <fullName evidence="5">NAD(P)-binding protein</fullName>
    </recommendedName>
</protein>
<organism evidence="3 4">
    <name type="scientific">Diatrype stigma</name>
    <dbReference type="NCBI Taxonomy" id="117547"/>
    <lineage>
        <taxon>Eukaryota</taxon>
        <taxon>Fungi</taxon>
        <taxon>Dikarya</taxon>
        <taxon>Ascomycota</taxon>
        <taxon>Pezizomycotina</taxon>
        <taxon>Sordariomycetes</taxon>
        <taxon>Xylariomycetidae</taxon>
        <taxon>Xylariales</taxon>
        <taxon>Diatrypaceae</taxon>
        <taxon>Diatrype</taxon>
    </lineage>
</organism>
<dbReference type="Proteomes" id="UP001320420">
    <property type="component" value="Unassembled WGS sequence"/>
</dbReference>
<dbReference type="PANTHER" id="PTHR43544">
    <property type="entry name" value="SHORT-CHAIN DEHYDROGENASE/REDUCTASE"/>
    <property type="match status" value="1"/>
</dbReference>
<comment type="similarity">
    <text evidence="1">Belongs to the short-chain dehydrogenases/reductases (SDR) family.</text>
</comment>
<evidence type="ECO:0000256" key="2">
    <source>
        <dbReference type="SAM" id="MobiDB-lite"/>
    </source>
</evidence>
<comment type="caution">
    <text evidence="3">The sequence shown here is derived from an EMBL/GenBank/DDBJ whole genome shotgun (WGS) entry which is preliminary data.</text>
</comment>
<name>A0AAN9USL0_9PEZI</name>
<evidence type="ECO:0008006" key="5">
    <source>
        <dbReference type="Google" id="ProtNLM"/>
    </source>
</evidence>
<sequence length="314" mass="33792">MSKPWIFISPASRGIGQALTRHLLRTTRLPILATARSADTGAVKASILSGVSPSPTSPPPEATKKDATEDMASRLHVVQLDVTDEPTMAAAAERAAALFPREAHHLHLGFALPGVLHPERSPAQVRYRDALATLQVNVLGPLMLMKHFGGFLPRKNTDVGFDGGDGADYRYYHNDDGGTGGKSEPLFFPQHATFLTASARVGSVSDNSLGGWYSYRASKAGVNSLAKTFNLHLQAQAKQSGRSSTSSGATPAIAMAYHPGTVKTGLSREFWGGVAPEKLFTAEYAVERMVDVVRTRTPEQGGRCWDWRGEEILP</sequence>
<dbReference type="InterPro" id="IPR036291">
    <property type="entry name" value="NAD(P)-bd_dom_sf"/>
</dbReference>
<dbReference type="AlphaFoldDB" id="A0AAN9USL0"/>
<evidence type="ECO:0000313" key="3">
    <source>
        <dbReference type="EMBL" id="KAK7752521.1"/>
    </source>
</evidence>
<dbReference type="GO" id="GO:0005737">
    <property type="term" value="C:cytoplasm"/>
    <property type="evidence" value="ECO:0007669"/>
    <property type="project" value="TreeGrafter"/>
</dbReference>
<dbReference type="Gene3D" id="3.40.50.720">
    <property type="entry name" value="NAD(P)-binding Rossmann-like Domain"/>
    <property type="match status" value="1"/>
</dbReference>
<dbReference type="SUPFAM" id="SSF51735">
    <property type="entry name" value="NAD(P)-binding Rossmann-fold domains"/>
    <property type="match status" value="1"/>
</dbReference>
<proteinExistence type="inferred from homology"/>
<dbReference type="GO" id="GO:0016491">
    <property type="term" value="F:oxidoreductase activity"/>
    <property type="evidence" value="ECO:0007669"/>
    <property type="project" value="TreeGrafter"/>
</dbReference>
<evidence type="ECO:0000313" key="4">
    <source>
        <dbReference type="Proteomes" id="UP001320420"/>
    </source>
</evidence>
<accession>A0AAN9USL0</accession>
<feature type="region of interest" description="Disordered" evidence="2">
    <location>
        <begin position="47"/>
        <end position="67"/>
    </location>
</feature>
<dbReference type="PANTHER" id="PTHR43544:SF12">
    <property type="entry name" value="NAD(P)-BINDING ROSSMANN-FOLD SUPERFAMILY PROTEIN"/>
    <property type="match status" value="1"/>
</dbReference>
<dbReference type="EMBL" id="JAKJXP020000037">
    <property type="protein sequence ID" value="KAK7752521.1"/>
    <property type="molecule type" value="Genomic_DNA"/>
</dbReference>